<feature type="region of interest" description="Disordered" evidence="7">
    <location>
        <begin position="232"/>
        <end position="252"/>
    </location>
</feature>
<dbReference type="PROSITE" id="PS00138">
    <property type="entry name" value="SUBTILASE_SER"/>
    <property type="match status" value="1"/>
</dbReference>
<dbReference type="RefSeq" id="WP_350348529.1">
    <property type="nucleotide sequence ID" value="NZ_CP158374.1"/>
</dbReference>
<feature type="active site" description="Charge relay system" evidence="5">
    <location>
        <position position="251"/>
    </location>
</feature>
<dbReference type="PANTHER" id="PTHR43806">
    <property type="entry name" value="PEPTIDASE S8"/>
    <property type="match status" value="1"/>
</dbReference>
<evidence type="ECO:0000256" key="3">
    <source>
        <dbReference type="ARBA" id="ARBA00022801"/>
    </source>
</evidence>
<dbReference type="AlphaFoldDB" id="A0AAU7W7R2"/>
<dbReference type="Pfam" id="PF00082">
    <property type="entry name" value="Peptidase_S8"/>
    <property type="match status" value="1"/>
</dbReference>
<reference evidence="10" key="1">
    <citation type="submission" date="2024-05" db="EMBL/GenBank/DDBJ databases">
        <authorList>
            <person name="Yu L."/>
        </authorList>
    </citation>
    <scope>NUCLEOTIDE SEQUENCE</scope>
    <source>
        <strain evidence="10">G08B096</strain>
    </source>
</reference>
<dbReference type="GO" id="GO:0004252">
    <property type="term" value="F:serine-type endopeptidase activity"/>
    <property type="evidence" value="ECO:0007669"/>
    <property type="project" value="UniProtKB-UniRule"/>
</dbReference>
<feature type="region of interest" description="Disordered" evidence="7">
    <location>
        <begin position="106"/>
        <end position="156"/>
    </location>
</feature>
<gene>
    <name evidence="10" type="ORF">ABIQ69_00975</name>
</gene>
<feature type="active site" description="Charge relay system" evidence="5">
    <location>
        <position position="502"/>
    </location>
</feature>
<dbReference type="Gene3D" id="3.40.50.200">
    <property type="entry name" value="Peptidase S8/S53 domain"/>
    <property type="match status" value="1"/>
</dbReference>
<evidence type="ECO:0000256" key="7">
    <source>
        <dbReference type="SAM" id="MobiDB-lite"/>
    </source>
</evidence>
<dbReference type="InterPro" id="IPR022398">
    <property type="entry name" value="Peptidase_S8_His-AS"/>
</dbReference>
<dbReference type="InterPro" id="IPR015500">
    <property type="entry name" value="Peptidase_S8_subtilisin-rel"/>
</dbReference>
<dbReference type="PROSITE" id="PS00136">
    <property type="entry name" value="SUBTILASE_ASP"/>
    <property type="match status" value="1"/>
</dbReference>
<keyword evidence="8" id="KW-0732">Signal</keyword>
<sequence>MRSIAAASAIALAITALAASPATATTATEEDASGTREYVVLFAEGASADETRAAVEAAGGTIVSENSEVGVATVVTTEAGFADAAAAQAVIEGTAQNRVIADVPDAARTGNGEARKTDAVEQETRQSAGAPAATQRGQGHGNGNGNGNGHGRGNLTAEPLADLQWDMQQIGATVDGSYKWEQGSKKVRVGILDTGVDGTHPDIAPNFDAELSRNFTVDIPYDANGEPVDGACEEDPDGSCEDPADVDENGHGTHVASTIGSPINGIGIAGVAPNVDLVNLRAGQDSGYFFLQPSVDALTYAGKNGIDVVNMSYYVDPWLFNCTSHPADSPADQQEQQTIIQAMQRALDYARNRGVTLVAAAGNEASDYTKVLTDGGSPDFADVPGEVAYTRDLLDPESCVSMPSEAEGVVSVSSTGISERKAYYSNYGNGYIDVAAPGGDVYDTADDTRDVTKGILAAYPAALAEAEGAIDENGEVVVDWAVKSCDESGETCAYYQYLQGTSMASPHAAGVAALIVSKYGLPDLLRGGKYLPAQVVEAKLAHSAVDTACPVPAEFTYTRHLPNGTTATATHVCEGGATDNGFYGEGIISATRAIGR</sequence>
<keyword evidence="3 5" id="KW-0378">Hydrolase</keyword>
<dbReference type="PANTHER" id="PTHR43806:SF11">
    <property type="entry name" value="CEREVISIN-RELATED"/>
    <property type="match status" value="1"/>
</dbReference>
<evidence type="ECO:0000256" key="8">
    <source>
        <dbReference type="SAM" id="SignalP"/>
    </source>
</evidence>
<keyword evidence="2 5" id="KW-0645">Protease</keyword>
<keyword evidence="4 5" id="KW-0720">Serine protease</keyword>
<proteinExistence type="inferred from homology"/>
<dbReference type="SUPFAM" id="SSF52743">
    <property type="entry name" value="Subtilisin-like"/>
    <property type="match status" value="1"/>
</dbReference>
<dbReference type="InterPro" id="IPR036852">
    <property type="entry name" value="Peptidase_S8/S53_dom_sf"/>
</dbReference>
<protein>
    <submittedName>
        <fullName evidence="10">S8 family serine peptidase</fullName>
    </submittedName>
</protein>
<name>A0AAU7W7R2_9MICO</name>
<feature type="signal peptide" evidence="8">
    <location>
        <begin position="1"/>
        <end position="18"/>
    </location>
</feature>
<dbReference type="InterPro" id="IPR000209">
    <property type="entry name" value="Peptidase_S8/S53_dom"/>
</dbReference>
<evidence type="ECO:0000259" key="9">
    <source>
        <dbReference type="Pfam" id="PF00082"/>
    </source>
</evidence>
<organism evidence="10">
    <name type="scientific">Agromyces sp. G08B096</name>
    <dbReference type="NCBI Taxonomy" id="3156399"/>
    <lineage>
        <taxon>Bacteria</taxon>
        <taxon>Bacillati</taxon>
        <taxon>Actinomycetota</taxon>
        <taxon>Actinomycetes</taxon>
        <taxon>Micrococcales</taxon>
        <taxon>Microbacteriaceae</taxon>
        <taxon>Agromyces</taxon>
    </lineage>
</organism>
<evidence type="ECO:0000313" key="10">
    <source>
        <dbReference type="EMBL" id="XBX82512.1"/>
    </source>
</evidence>
<evidence type="ECO:0000256" key="1">
    <source>
        <dbReference type="ARBA" id="ARBA00011073"/>
    </source>
</evidence>
<dbReference type="PROSITE" id="PS00137">
    <property type="entry name" value="SUBTILASE_HIS"/>
    <property type="match status" value="1"/>
</dbReference>
<feature type="chain" id="PRO_5043582834" evidence="8">
    <location>
        <begin position="19"/>
        <end position="596"/>
    </location>
</feature>
<dbReference type="InterPro" id="IPR023827">
    <property type="entry name" value="Peptidase_S8_Asp-AS"/>
</dbReference>
<feature type="compositionally biased region" description="Gly residues" evidence="7">
    <location>
        <begin position="138"/>
        <end position="152"/>
    </location>
</feature>
<feature type="domain" description="Peptidase S8/S53" evidence="9">
    <location>
        <begin position="185"/>
        <end position="544"/>
    </location>
</feature>
<dbReference type="PROSITE" id="PS51892">
    <property type="entry name" value="SUBTILASE"/>
    <property type="match status" value="1"/>
</dbReference>
<evidence type="ECO:0000256" key="4">
    <source>
        <dbReference type="ARBA" id="ARBA00022825"/>
    </source>
</evidence>
<dbReference type="PRINTS" id="PR00723">
    <property type="entry name" value="SUBTILISIN"/>
</dbReference>
<evidence type="ECO:0000256" key="2">
    <source>
        <dbReference type="ARBA" id="ARBA00022670"/>
    </source>
</evidence>
<dbReference type="EMBL" id="CP158374">
    <property type="protein sequence ID" value="XBX82512.1"/>
    <property type="molecule type" value="Genomic_DNA"/>
</dbReference>
<dbReference type="InterPro" id="IPR023828">
    <property type="entry name" value="Peptidase_S8_Ser-AS"/>
</dbReference>
<comment type="similarity">
    <text evidence="1 5 6">Belongs to the peptidase S8 family.</text>
</comment>
<evidence type="ECO:0000256" key="6">
    <source>
        <dbReference type="RuleBase" id="RU003355"/>
    </source>
</evidence>
<feature type="compositionally biased region" description="Acidic residues" evidence="7">
    <location>
        <begin position="232"/>
        <end position="247"/>
    </location>
</feature>
<feature type="active site" description="Charge relay system" evidence="5">
    <location>
        <position position="193"/>
    </location>
</feature>
<accession>A0AAU7W7R2</accession>
<dbReference type="InterPro" id="IPR050131">
    <property type="entry name" value="Peptidase_S8_subtilisin-like"/>
</dbReference>
<evidence type="ECO:0000256" key="5">
    <source>
        <dbReference type="PROSITE-ProRule" id="PRU01240"/>
    </source>
</evidence>
<dbReference type="GO" id="GO:0006508">
    <property type="term" value="P:proteolysis"/>
    <property type="evidence" value="ECO:0007669"/>
    <property type="project" value="UniProtKB-KW"/>
</dbReference>
<feature type="compositionally biased region" description="Basic and acidic residues" evidence="7">
    <location>
        <begin position="113"/>
        <end position="124"/>
    </location>
</feature>